<keyword evidence="4 8" id="KW-0812">Transmembrane</keyword>
<feature type="transmembrane region" description="Helical" evidence="8">
    <location>
        <begin position="355"/>
        <end position="373"/>
    </location>
</feature>
<name>A0ABS4MFN9_9LACO</name>
<dbReference type="Pfam" id="PF00474">
    <property type="entry name" value="SSF"/>
    <property type="match status" value="1"/>
</dbReference>
<accession>A0ABS4MFN9</accession>
<proteinExistence type="inferred from homology"/>
<evidence type="ECO:0000256" key="8">
    <source>
        <dbReference type="SAM" id="Phobius"/>
    </source>
</evidence>
<evidence type="ECO:0000256" key="7">
    <source>
        <dbReference type="RuleBase" id="RU362091"/>
    </source>
</evidence>
<dbReference type="Proteomes" id="UP001519292">
    <property type="component" value="Unassembled WGS sequence"/>
</dbReference>
<comment type="caution">
    <text evidence="9">The sequence shown here is derived from an EMBL/GenBank/DDBJ whole genome shotgun (WGS) entry which is preliminary data.</text>
</comment>
<dbReference type="InterPro" id="IPR050277">
    <property type="entry name" value="Sodium:Solute_Symporter"/>
</dbReference>
<feature type="transmembrane region" description="Helical" evidence="8">
    <location>
        <begin position="379"/>
        <end position="401"/>
    </location>
</feature>
<feature type="transmembrane region" description="Helical" evidence="8">
    <location>
        <begin position="433"/>
        <end position="453"/>
    </location>
</feature>
<keyword evidence="5 8" id="KW-1133">Transmembrane helix</keyword>
<evidence type="ECO:0000256" key="2">
    <source>
        <dbReference type="ARBA" id="ARBA00006434"/>
    </source>
</evidence>
<keyword evidence="6 8" id="KW-0472">Membrane</keyword>
<feature type="transmembrane region" description="Helical" evidence="8">
    <location>
        <begin position="47"/>
        <end position="65"/>
    </location>
</feature>
<keyword evidence="10" id="KW-1185">Reference proteome</keyword>
<feature type="transmembrane region" description="Helical" evidence="8">
    <location>
        <begin position="116"/>
        <end position="135"/>
    </location>
</feature>
<feature type="transmembrane region" description="Helical" evidence="8">
    <location>
        <begin position="6"/>
        <end position="26"/>
    </location>
</feature>
<evidence type="ECO:0000256" key="6">
    <source>
        <dbReference type="ARBA" id="ARBA00023136"/>
    </source>
</evidence>
<feature type="transmembrane region" description="Helical" evidence="8">
    <location>
        <begin position="408"/>
        <end position="427"/>
    </location>
</feature>
<dbReference type="CDD" id="cd10322">
    <property type="entry name" value="SLC5sbd"/>
    <property type="match status" value="1"/>
</dbReference>
<dbReference type="RefSeq" id="WP_209687237.1">
    <property type="nucleotide sequence ID" value="NZ_JAGGLU010000010.1"/>
</dbReference>
<comment type="subcellular location">
    <subcellularLocation>
        <location evidence="1">Membrane</location>
        <topology evidence="1">Multi-pass membrane protein</topology>
    </subcellularLocation>
</comment>
<evidence type="ECO:0000256" key="4">
    <source>
        <dbReference type="ARBA" id="ARBA00022692"/>
    </source>
</evidence>
<dbReference type="PROSITE" id="PS50283">
    <property type="entry name" value="NA_SOLUT_SYMP_3"/>
    <property type="match status" value="1"/>
</dbReference>
<dbReference type="PANTHER" id="PTHR48086:SF7">
    <property type="entry name" value="SODIUM-SOLUTE SYMPORTER-RELATED"/>
    <property type="match status" value="1"/>
</dbReference>
<comment type="similarity">
    <text evidence="2 7">Belongs to the sodium:solute symporter (SSF) (TC 2.A.21) family.</text>
</comment>
<protein>
    <submittedName>
        <fullName evidence="9">SSS family solute:Na+ symporter</fullName>
    </submittedName>
</protein>
<dbReference type="EMBL" id="JAGGLU010000010">
    <property type="protein sequence ID" value="MBP2058505.1"/>
    <property type="molecule type" value="Genomic_DNA"/>
</dbReference>
<reference evidence="9 10" key="1">
    <citation type="submission" date="2021-03" db="EMBL/GenBank/DDBJ databases">
        <title>Genomic Encyclopedia of Type Strains, Phase IV (KMG-IV): sequencing the most valuable type-strain genomes for metagenomic binning, comparative biology and taxonomic classification.</title>
        <authorList>
            <person name="Goeker M."/>
        </authorList>
    </citation>
    <scope>NUCLEOTIDE SEQUENCE [LARGE SCALE GENOMIC DNA]</scope>
    <source>
        <strain evidence="9 10">DSM 101872</strain>
    </source>
</reference>
<organism evidence="9 10">
    <name type="scientific">Lactobacillus colini</name>
    <dbReference type="NCBI Taxonomy" id="1819254"/>
    <lineage>
        <taxon>Bacteria</taxon>
        <taxon>Bacillati</taxon>
        <taxon>Bacillota</taxon>
        <taxon>Bacilli</taxon>
        <taxon>Lactobacillales</taxon>
        <taxon>Lactobacillaceae</taxon>
        <taxon>Lactobacillus</taxon>
    </lineage>
</organism>
<evidence type="ECO:0000256" key="1">
    <source>
        <dbReference type="ARBA" id="ARBA00004141"/>
    </source>
</evidence>
<dbReference type="PANTHER" id="PTHR48086">
    <property type="entry name" value="SODIUM/PROLINE SYMPORTER-RELATED"/>
    <property type="match status" value="1"/>
</dbReference>
<keyword evidence="3" id="KW-0813">Transport</keyword>
<feature type="transmembrane region" description="Helical" evidence="8">
    <location>
        <begin position="224"/>
        <end position="244"/>
    </location>
</feature>
<dbReference type="InterPro" id="IPR001734">
    <property type="entry name" value="Na/solute_symporter"/>
</dbReference>
<sequence>MTFLTGTTSIIVLICVALYIIVTAWLSYKWSGKSNSDFMQGGKSIPFIVVAVMLFSNYNGIMAVIGTAQRAFVSGIAASWSIIAAAIGFILYGLIFVKKLYRTGSFTISGAIRQKYGPSTQIIVSLIMIYAMVMLNLNSYFSGASVLHEILGTNLQVSMILIAVVSTIYYSIGGMKSVAKITVIHTIMKYLAVIIIAVVAWKMVGNIQLVSQKLPSFYFSVTGHIGWGTIIGWILTSIGAIFSTQFIEQAIASAKDEKDAQKSTFYAAGMVIPFGLALGLIGVLSRYLFPKINALYALPVFLGHMNIILIVICSIGLLASVFIGISACSLAIVALIMNDLYIPYFNPSQEKQLRVTHILSIIVGLFPLIFMFITPNILALSFFAKALRVAIAIVAVIAFYLPQFKSTISANVALIVTTVLTTVWYLLGNPFGINDTYIALLTPIVVMFVGRLIKSCKLVS</sequence>
<feature type="transmembrane region" description="Helical" evidence="8">
    <location>
        <begin position="71"/>
        <end position="95"/>
    </location>
</feature>
<dbReference type="Gene3D" id="1.20.1730.10">
    <property type="entry name" value="Sodium/glucose cotransporter"/>
    <property type="match status" value="1"/>
</dbReference>
<dbReference type="InterPro" id="IPR038377">
    <property type="entry name" value="Na/Glc_symporter_sf"/>
</dbReference>
<evidence type="ECO:0000256" key="3">
    <source>
        <dbReference type="ARBA" id="ARBA00022448"/>
    </source>
</evidence>
<evidence type="ECO:0000313" key="9">
    <source>
        <dbReference type="EMBL" id="MBP2058505.1"/>
    </source>
</evidence>
<gene>
    <name evidence="9" type="ORF">J2Z60_001690</name>
</gene>
<feature type="transmembrane region" description="Helical" evidence="8">
    <location>
        <begin position="307"/>
        <end position="335"/>
    </location>
</feature>
<evidence type="ECO:0000256" key="5">
    <source>
        <dbReference type="ARBA" id="ARBA00022989"/>
    </source>
</evidence>
<feature type="transmembrane region" description="Helical" evidence="8">
    <location>
        <begin position="187"/>
        <end position="204"/>
    </location>
</feature>
<feature type="transmembrane region" description="Helical" evidence="8">
    <location>
        <begin position="155"/>
        <end position="175"/>
    </location>
</feature>
<evidence type="ECO:0000313" key="10">
    <source>
        <dbReference type="Proteomes" id="UP001519292"/>
    </source>
</evidence>
<feature type="transmembrane region" description="Helical" evidence="8">
    <location>
        <begin position="265"/>
        <end position="287"/>
    </location>
</feature>